<sequence>MNSQKYYLHPTAEVSSDAKIGNNTKIWHQAQVREFAHIGKNCVIAKNVYIDHHVTLGNNCRIQNNSSLYFGSTLKDNVFIGPHVVLANDHLPRAVNSQNKPKSPSDWTVGNIKIESGASIGAGSVIVPSFNIGRYALIGAGSVVTKDVPDFALVYGNPAKIHGYVCICTEKIDISKGQFTCPKCQRRYQITHSKVNLLI</sequence>
<evidence type="ECO:0000313" key="1">
    <source>
        <dbReference type="EMBL" id="OGK61956.1"/>
    </source>
</evidence>
<dbReference type="PANTHER" id="PTHR43300:SF4">
    <property type="entry name" value="ACYL-[ACYL-CARRIER-PROTEIN]--UDP-N-ACETYLGLUCOSAMINE O-ACYLTRANSFERASE"/>
    <property type="match status" value="1"/>
</dbReference>
<evidence type="ECO:0000313" key="2">
    <source>
        <dbReference type="Proteomes" id="UP000178450"/>
    </source>
</evidence>
<comment type="caution">
    <text evidence="1">The sequence shown here is derived from an EMBL/GenBank/DDBJ whole genome shotgun (WGS) entry which is preliminary data.</text>
</comment>
<dbReference type="EMBL" id="MGBG01000025">
    <property type="protein sequence ID" value="OGK61956.1"/>
    <property type="molecule type" value="Genomic_DNA"/>
</dbReference>
<dbReference type="InterPro" id="IPR011004">
    <property type="entry name" value="Trimer_LpxA-like_sf"/>
</dbReference>
<reference evidence="1 2" key="1">
    <citation type="journal article" date="2016" name="Nat. Commun.">
        <title>Thousands of microbial genomes shed light on interconnected biogeochemical processes in an aquifer system.</title>
        <authorList>
            <person name="Anantharaman K."/>
            <person name="Brown C.T."/>
            <person name="Hug L.A."/>
            <person name="Sharon I."/>
            <person name="Castelle C.J."/>
            <person name="Probst A.J."/>
            <person name="Thomas B.C."/>
            <person name="Singh A."/>
            <person name="Wilkins M.J."/>
            <person name="Karaoz U."/>
            <person name="Brodie E.L."/>
            <person name="Williams K.H."/>
            <person name="Hubbard S.S."/>
            <person name="Banfield J.F."/>
        </authorList>
    </citation>
    <scope>NUCLEOTIDE SEQUENCE [LARGE SCALE GENOMIC DNA]</scope>
</reference>
<protein>
    <recommendedName>
        <fullName evidence="3">N-acetyltransferase</fullName>
    </recommendedName>
</protein>
<dbReference type="AlphaFoldDB" id="A0A1F7K2A2"/>
<dbReference type="InterPro" id="IPR001451">
    <property type="entry name" value="Hexapep"/>
</dbReference>
<dbReference type="Proteomes" id="UP000178450">
    <property type="component" value="Unassembled WGS sequence"/>
</dbReference>
<dbReference type="Gene3D" id="2.160.10.10">
    <property type="entry name" value="Hexapeptide repeat proteins"/>
    <property type="match status" value="1"/>
</dbReference>
<dbReference type="SUPFAM" id="SSF51161">
    <property type="entry name" value="Trimeric LpxA-like enzymes"/>
    <property type="match status" value="1"/>
</dbReference>
<dbReference type="PANTHER" id="PTHR43300">
    <property type="entry name" value="ACETYLTRANSFERASE"/>
    <property type="match status" value="1"/>
</dbReference>
<gene>
    <name evidence="1" type="ORF">A2209_04980</name>
</gene>
<organism evidence="1 2">
    <name type="scientific">Candidatus Roizmanbacteria bacterium RIFOXYA1_FULL_41_12</name>
    <dbReference type="NCBI Taxonomy" id="1802082"/>
    <lineage>
        <taxon>Bacteria</taxon>
        <taxon>Candidatus Roizmaniibacteriota</taxon>
    </lineage>
</organism>
<evidence type="ECO:0008006" key="3">
    <source>
        <dbReference type="Google" id="ProtNLM"/>
    </source>
</evidence>
<dbReference type="InterPro" id="IPR050179">
    <property type="entry name" value="Trans_hexapeptide_repeat"/>
</dbReference>
<dbReference type="Pfam" id="PF00132">
    <property type="entry name" value="Hexapep"/>
    <property type="match status" value="2"/>
</dbReference>
<name>A0A1F7K2A2_9BACT</name>
<proteinExistence type="predicted"/>
<accession>A0A1F7K2A2</accession>
<dbReference type="CDD" id="cd03358">
    <property type="entry name" value="LbH_WxcM_N_like"/>
    <property type="match status" value="1"/>
</dbReference>